<organism evidence="10 11">
    <name type="scientific">Planomonospora venezuelensis</name>
    <dbReference type="NCBI Taxonomy" id="1999"/>
    <lineage>
        <taxon>Bacteria</taxon>
        <taxon>Bacillati</taxon>
        <taxon>Actinomycetota</taxon>
        <taxon>Actinomycetes</taxon>
        <taxon>Streptosporangiales</taxon>
        <taxon>Streptosporangiaceae</taxon>
        <taxon>Planomonospora</taxon>
    </lineage>
</organism>
<evidence type="ECO:0000256" key="2">
    <source>
        <dbReference type="ARBA" id="ARBA00022989"/>
    </source>
</evidence>
<proteinExistence type="inferred from homology"/>
<dbReference type="InterPro" id="IPR003660">
    <property type="entry name" value="HAMP_dom"/>
</dbReference>
<keyword evidence="3 5" id="KW-0807">Transducer</keyword>
<accession>A0A841D5U2</accession>
<feature type="region of interest" description="Disordered" evidence="6">
    <location>
        <begin position="294"/>
        <end position="314"/>
    </location>
</feature>
<dbReference type="GO" id="GO:0007165">
    <property type="term" value="P:signal transduction"/>
    <property type="evidence" value="ECO:0007669"/>
    <property type="project" value="UniProtKB-KW"/>
</dbReference>
<dbReference type="Proteomes" id="UP000562352">
    <property type="component" value="Unassembled WGS sequence"/>
</dbReference>
<evidence type="ECO:0000256" key="3">
    <source>
        <dbReference type="ARBA" id="ARBA00023224"/>
    </source>
</evidence>
<dbReference type="PROSITE" id="PS50885">
    <property type="entry name" value="HAMP"/>
    <property type="match status" value="1"/>
</dbReference>
<evidence type="ECO:0000256" key="4">
    <source>
        <dbReference type="ARBA" id="ARBA00029447"/>
    </source>
</evidence>
<dbReference type="InterPro" id="IPR004090">
    <property type="entry name" value="Chemotax_Me-accpt_rcpt"/>
</dbReference>
<dbReference type="Gene3D" id="1.10.287.950">
    <property type="entry name" value="Methyl-accepting chemotaxis protein"/>
    <property type="match status" value="1"/>
</dbReference>
<feature type="transmembrane region" description="Helical" evidence="7">
    <location>
        <begin position="28"/>
        <end position="50"/>
    </location>
</feature>
<comment type="similarity">
    <text evidence="4">Belongs to the methyl-accepting chemotaxis (MCP) protein family.</text>
</comment>
<dbReference type="GO" id="GO:0004888">
    <property type="term" value="F:transmembrane signaling receptor activity"/>
    <property type="evidence" value="ECO:0007669"/>
    <property type="project" value="InterPro"/>
</dbReference>
<dbReference type="GO" id="GO:0016020">
    <property type="term" value="C:membrane"/>
    <property type="evidence" value="ECO:0007669"/>
    <property type="project" value="InterPro"/>
</dbReference>
<dbReference type="AlphaFoldDB" id="A0A841D5U2"/>
<evidence type="ECO:0000259" key="8">
    <source>
        <dbReference type="PROSITE" id="PS50111"/>
    </source>
</evidence>
<keyword evidence="2 7" id="KW-1133">Transmembrane helix</keyword>
<dbReference type="PANTHER" id="PTHR32089:SF112">
    <property type="entry name" value="LYSOZYME-LIKE PROTEIN-RELATED"/>
    <property type="match status" value="1"/>
</dbReference>
<dbReference type="EMBL" id="JACHJJ010000020">
    <property type="protein sequence ID" value="MBB5966012.1"/>
    <property type="molecule type" value="Genomic_DNA"/>
</dbReference>
<evidence type="ECO:0000313" key="11">
    <source>
        <dbReference type="Proteomes" id="UP000562352"/>
    </source>
</evidence>
<dbReference type="SMART" id="SM00283">
    <property type="entry name" value="MA"/>
    <property type="match status" value="1"/>
</dbReference>
<feature type="transmembrane region" description="Helical" evidence="7">
    <location>
        <begin position="197"/>
        <end position="217"/>
    </location>
</feature>
<name>A0A841D5U2_PLAVE</name>
<dbReference type="GO" id="GO:0006935">
    <property type="term" value="P:chemotaxis"/>
    <property type="evidence" value="ECO:0007669"/>
    <property type="project" value="InterPro"/>
</dbReference>
<dbReference type="SMART" id="SM00304">
    <property type="entry name" value="HAMP"/>
    <property type="match status" value="1"/>
</dbReference>
<reference evidence="10 11" key="1">
    <citation type="submission" date="2020-08" db="EMBL/GenBank/DDBJ databases">
        <title>Genomic Encyclopedia of Type Strains, Phase III (KMG-III): the genomes of soil and plant-associated and newly described type strains.</title>
        <authorList>
            <person name="Whitman W."/>
        </authorList>
    </citation>
    <scope>NUCLEOTIDE SEQUENCE [LARGE SCALE GENOMIC DNA]</scope>
    <source>
        <strain evidence="10 11">CECT 3303</strain>
    </source>
</reference>
<evidence type="ECO:0000259" key="9">
    <source>
        <dbReference type="PROSITE" id="PS50885"/>
    </source>
</evidence>
<dbReference type="SUPFAM" id="SSF58104">
    <property type="entry name" value="Methyl-accepting chemotaxis protein (MCP) signaling domain"/>
    <property type="match status" value="1"/>
</dbReference>
<keyword evidence="11" id="KW-1185">Reference proteome</keyword>
<dbReference type="RefSeq" id="WP_184945783.1">
    <property type="nucleotide sequence ID" value="NZ_BAAAWZ010000001.1"/>
</dbReference>
<feature type="compositionally biased region" description="Polar residues" evidence="6">
    <location>
        <begin position="299"/>
        <end position="312"/>
    </location>
</feature>
<dbReference type="PRINTS" id="PR00260">
    <property type="entry name" value="CHEMTRNSDUCR"/>
</dbReference>
<keyword evidence="1 7" id="KW-0812">Transmembrane</keyword>
<evidence type="ECO:0000256" key="6">
    <source>
        <dbReference type="SAM" id="MobiDB-lite"/>
    </source>
</evidence>
<evidence type="ECO:0000313" key="10">
    <source>
        <dbReference type="EMBL" id="MBB5966012.1"/>
    </source>
</evidence>
<dbReference type="CDD" id="cd06225">
    <property type="entry name" value="HAMP"/>
    <property type="match status" value="1"/>
</dbReference>
<keyword evidence="7" id="KW-0472">Membrane</keyword>
<dbReference type="PANTHER" id="PTHR32089">
    <property type="entry name" value="METHYL-ACCEPTING CHEMOTAXIS PROTEIN MCPB"/>
    <property type="match status" value="1"/>
</dbReference>
<evidence type="ECO:0000256" key="1">
    <source>
        <dbReference type="ARBA" id="ARBA00022692"/>
    </source>
</evidence>
<feature type="domain" description="HAMP" evidence="9">
    <location>
        <begin position="219"/>
        <end position="271"/>
    </location>
</feature>
<feature type="domain" description="Methyl-accepting transducer" evidence="8">
    <location>
        <begin position="269"/>
        <end position="522"/>
    </location>
</feature>
<dbReference type="InterPro" id="IPR004089">
    <property type="entry name" value="MCPsignal_dom"/>
</dbReference>
<evidence type="ECO:0000256" key="7">
    <source>
        <dbReference type="SAM" id="Phobius"/>
    </source>
</evidence>
<evidence type="ECO:0000256" key="5">
    <source>
        <dbReference type="PROSITE-ProRule" id="PRU00284"/>
    </source>
</evidence>
<comment type="caution">
    <text evidence="10">The sequence shown here is derived from an EMBL/GenBank/DDBJ whole genome shotgun (WGS) entry which is preliminary data.</text>
</comment>
<dbReference type="Pfam" id="PF00672">
    <property type="entry name" value="HAMP"/>
    <property type="match status" value="1"/>
</dbReference>
<gene>
    <name evidence="10" type="ORF">FHS22_005303</name>
</gene>
<dbReference type="Pfam" id="PF00015">
    <property type="entry name" value="MCPsignal"/>
    <property type="match status" value="1"/>
</dbReference>
<protein>
    <submittedName>
        <fullName evidence="10">Methyl-accepting chemotaxis protein</fullName>
    </submittedName>
</protein>
<sequence length="533" mass="55075">MATEKFTEASATRTAGSWLHDRPIRVKLGLVVGIALLGLTATAGIGVGGLRIAEERARDLEASAKLTRAALEADMAHDAIRGDVLRTMVGTASAERAEALSDLAEHSSVMREKLAYFAGPQAPASVRLAAERTAPAVEDYLALAESAANEPDARTYERFGEAFTAVENELPAIGDALDAHAATVVAGVAEQRREATWTLVAIGVLAAGLLAGFARLIGQGILRPLRKVSEVLAAMVSGDLSRRTDVASADEIGAMARMLNTAIGSVRETVDALTSSATTVAVSAEQMTQVSRRIAASAERTSGQADSASGTARTVERDIAATARGSEEIKASISEISRNTTAAVSVVGEAVTMAERANTIMEELGTSSAEIGSVVKTITSIAEQTNLLALNATIEAARAGEAGKGFAVVAGEVKDLAQETARATEDIARRVEAIQAGTAGAVEAIGQISSVIARIDEFQTVIASAMEEQSATTAGMTRSMEEAVRHSGEIGQSVTAIAATALATSEDAATSLQTARELSAMAERLRNAAARFG</sequence>
<dbReference type="PROSITE" id="PS50111">
    <property type="entry name" value="CHEMOTAXIS_TRANSDUC_2"/>
    <property type="match status" value="1"/>
</dbReference>